<keyword evidence="3" id="KW-1185">Reference proteome</keyword>
<feature type="compositionally biased region" description="Polar residues" evidence="1">
    <location>
        <begin position="1"/>
        <end position="15"/>
    </location>
</feature>
<dbReference type="Proteomes" id="UP000059680">
    <property type="component" value="Chromosome 6"/>
</dbReference>
<name>A0A0P0WSY9_ORYSJ</name>
<protein>
    <submittedName>
        <fullName evidence="2">Os06g0170833 protein</fullName>
    </submittedName>
</protein>
<sequence>MGQNTSRASNTNNQPMGLRRCMKAPLDAEEARRARAHRQRQHPPPPPVAMAFLRAGGRILRPCAAEAERQ</sequence>
<accession>A0A0P0WSY9</accession>
<gene>
    <name evidence="2" type="ordered locus">Os06g0170833</name>
    <name evidence="2" type="ORF">OSNPB_060170833</name>
</gene>
<evidence type="ECO:0000256" key="1">
    <source>
        <dbReference type="SAM" id="MobiDB-lite"/>
    </source>
</evidence>
<dbReference type="EMBL" id="AP014962">
    <property type="protein sequence ID" value="BAS96378.1"/>
    <property type="molecule type" value="Genomic_DNA"/>
</dbReference>
<organism evidence="2 3">
    <name type="scientific">Oryza sativa subsp. japonica</name>
    <name type="common">Rice</name>
    <dbReference type="NCBI Taxonomy" id="39947"/>
    <lineage>
        <taxon>Eukaryota</taxon>
        <taxon>Viridiplantae</taxon>
        <taxon>Streptophyta</taxon>
        <taxon>Embryophyta</taxon>
        <taxon>Tracheophyta</taxon>
        <taxon>Spermatophyta</taxon>
        <taxon>Magnoliopsida</taxon>
        <taxon>Liliopsida</taxon>
        <taxon>Poales</taxon>
        <taxon>Poaceae</taxon>
        <taxon>BOP clade</taxon>
        <taxon>Oryzoideae</taxon>
        <taxon>Oryzeae</taxon>
        <taxon>Oryzinae</taxon>
        <taxon>Oryza</taxon>
        <taxon>Oryza sativa</taxon>
    </lineage>
</organism>
<proteinExistence type="predicted"/>
<evidence type="ECO:0000313" key="2">
    <source>
        <dbReference type="EMBL" id="BAS96378.1"/>
    </source>
</evidence>
<dbReference type="PaxDb" id="39947-A0A0P0WSY9"/>
<feature type="region of interest" description="Disordered" evidence="1">
    <location>
        <begin position="1"/>
        <end position="47"/>
    </location>
</feature>
<dbReference type="InParanoid" id="A0A0P0WSY9"/>
<reference evidence="2 3" key="2">
    <citation type="journal article" date="2013" name="Plant Cell Physiol.">
        <title>Rice Annotation Project Database (RAP-DB): an integrative and interactive database for rice genomics.</title>
        <authorList>
            <person name="Sakai H."/>
            <person name="Lee S.S."/>
            <person name="Tanaka T."/>
            <person name="Numa H."/>
            <person name="Kim J."/>
            <person name="Kawahara Y."/>
            <person name="Wakimoto H."/>
            <person name="Yang C.C."/>
            <person name="Iwamoto M."/>
            <person name="Abe T."/>
            <person name="Yamada Y."/>
            <person name="Muto A."/>
            <person name="Inokuchi H."/>
            <person name="Ikemura T."/>
            <person name="Matsumoto T."/>
            <person name="Sasaki T."/>
            <person name="Itoh T."/>
        </authorList>
    </citation>
    <scope>NUCLEOTIDE SEQUENCE [LARGE SCALE GENOMIC DNA]</scope>
    <source>
        <strain evidence="3">cv. Nipponbare</strain>
    </source>
</reference>
<reference evidence="2 3" key="3">
    <citation type="journal article" date="2013" name="Rice">
        <title>Improvement of the Oryza sativa Nipponbare reference genome using next generation sequence and optical map data.</title>
        <authorList>
            <person name="Kawahara Y."/>
            <person name="de la Bastide M."/>
            <person name="Hamilton J.P."/>
            <person name="Kanamori H."/>
            <person name="McCombie W.R."/>
            <person name="Ouyang S."/>
            <person name="Schwartz D.C."/>
            <person name="Tanaka T."/>
            <person name="Wu J."/>
            <person name="Zhou S."/>
            <person name="Childs K.L."/>
            <person name="Davidson R.M."/>
            <person name="Lin H."/>
            <person name="Quesada-Ocampo L."/>
            <person name="Vaillancourt B."/>
            <person name="Sakai H."/>
            <person name="Lee S.S."/>
            <person name="Kim J."/>
            <person name="Numa H."/>
            <person name="Itoh T."/>
            <person name="Buell C.R."/>
            <person name="Matsumoto T."/>
        </authorList>
    </citation>
    <scope>NUCLEOTIDE SEQUENCE [LARGE SCALE GENOMIC DNA]</scope>
    <source>
        <strain evidence="3">cv. Nipponbare</strain>
    </source>
</reference>
<dbReference type="AlphaFoldDB" id="A0A0P0WSY9"/>
<reference evidence="3" key="1">
    <citation type="journal article" date="2005" name="Nature">
        <title>The map-based sequence of the rice genome.</title>
        <authorList>
            <consortium name="International rice genome sequencing project (IRGSP)"/>
            <person name="Matsumoto T."/>
            <person name="Wu J."/>
            <person name="Kanamori H."/>
            <person name="Katayose Y."/>
            <person name="Fujisawa M."/>
            <person name="Namiki N."/>
            <person name="Mizuno H."/>
            <person name="Yamamoto K."/>
            <person name="Antonio B.A."/>
            <person name="Baba T."/>
            <person name="Sakata K."/>
            <person name="Nagamura Y."/>
            <person name="Aoki H."/>
            <person name="Arikawa K."/>
            <person name="Arita K."/>
            <person name="Bito T."/>
            <person name="Chiden Y."/>
            <person name="Fujitsuka N."/>
            <person name="Fukunaka R."/>
            <person name="Hamada M."/>
            <person name="Harada C."/>
            <person name="Hayashi A."/>
            <person name="Hijishita S."/>
            <person name="Honda M."/>
            <person name="Hosokawa S."/>
            <person name="Ichikawa Y."/>
            <person name="Idonuma A."/>
            <person name="Iijima M."/>
            <person name="Ikeda M."/>
            <person name="Ikeno M."/>
            <person name="Ito K."/>
            <person name="Ito S."/>
            <person name="Ito T."/>
            <person name="Ito Y."/>
            <person name="Ito Y."/>
            <person name="Iwabuchi A."/>
            <person name="Kamiya K."/>
            <person name="Karasawa W."/>
            <person name="Kurita K."/>
            <person name="Katagiri S."/>
            <person name="Kikuta A."/>
            <person name="Kobayashi H."/>
            <person name="Kobayashi N."/>
            <person name="Machita K."/>
            <person name="Maehara T."/>
            <person name="Masukawa M."/>
            <person name="Mizubayashi T."/>
            <person name="Mukai Y."/>
            <person name="Nagasaki H."/>
            <person name="Nagata Y."/>
            <person name="Naito S."/>
            <person name="Nakashima M."/>
            <person name="Nakama Y."/>
            <person name="Nakamichi Y."/>
            <person name="Nakamura M."/>
            <person name="Meguro A."/>
            <person name="Negishi M."/>
            <person name="Ohta I."/>
            <person name="Ohta T."/>
            <person name="Okamoto M."/>
            <person name="Ono N."/>
            <person name="Saji S."/>
            <person name="Sakaguchi M."/>
            <person name="Sakai K."/>
            <person name="Shibata M."/>
            <person name="Shimokawa T."/>
            <person name="Song J."/>
            <person name="Takazaki Y."/>
            <person name="Terasawa K."/>
            <person name="Tsugane M."/>
            <person name="Tsuji K."/>
            <person name="Ueda S."/>
            <person name="Waki K."/>
            <person name="Yamagata H."/>
            <person name="Yamamoto M."/>
            <person name="Yamamoto S."/>
            <person name="Yamane H."/>
            <person name="Yoshiki S."/>
            <person name="Yoshihara R."/>
            <person name="Yukawa K."/>
            <person name="Zhong H."/>
            <person name="Yano M."/>
            <person name="Yuan Q."/>
            <person name="Ouyang S."/>
            <person name="Liu J."/>
            <person name="Jones K.M."/>
            <person name="Gansberger K."/>
            <person name="Moffat K."/>
            <person name="Hill J."/>
            <person name="Bera J."/>
            <person name="Fadrosh D."/>
            <person name="Jin S."/>
            <person name="Johri S."/>
            <person name="Kim M."/>
            <person name="Overton L."/>
            <person name="Reardon M."/>
            <person name="Tsitrin T."/>
            <person name="Vuong H."/>
            <person name="Weaver B."/>
            <person name="Ciecko A."/>
            <person name="Tallon L."/>
            <person name="Jackson J."/>
            <person name="Pai G."/>
            <person name="Aken S.V."/>
            <person name="Utterback T."/>
            <person name="Reidmuller S."/>
            <person name="Feldblyum T."/>
            <person name="Hsiao J."/>
            <person name="Zismann V."/>
            <person name="Iobst S."/>
            <person name="de Vazeille A.R."/>
            <person name="Buell C.R."/>
            <person name="Ying K."/>
            <person name="Li Y."/>
            <person name="Lu T."/>
            <person name="Huang Y."/>
            <person name="Zhao Q."/>
            <person name="Feng Q."/>
            <person name="Zhang L."/>
            <person name="Zhu J."/>
            <person name="Weng Q."/>
            <person name="Mu J."/>
            <person name="Lu Y."/>
            <person name="Fan D."/>
            <person name="Liu Y."/>
            <person name="Guan J."/>
            <person name="Zhang Y."/>
            <person name="Yu S."/>
            <person name="Liu X."/>
            <person name="Zhang Y."/>
            <person name="Hong G."/>
            <person name="Han B."/>
            <person name="Choisne N."/>
            <person name="Demange N."/>
            <person name="Orjeda G."/>
            <person name="Samain S."/>
            <person name="Cattolico L."/>
            <person name="Pelletier E."/>
            <person name="Couloux A."/>
            <person name="Segurens B."/>
            <person name="Wincker P."/>
            <person name="D'Hont A."/>
            <person name="Scarpelli C."/>
            <person name="Weissenbach J."/>
            <person name="Salanoubat M."/>
            <person name="Quetier F."/>
            <person name="Yu Y."/>
            <person name="Kim H.R."/>
            <person name="Rambo T."/>
            <person name="Currie J."/>
            <person name="Collura K."/>
            <person name="Luo M."/>
            <person name="Yang T."/>
            <person name="Ammiraju J.S.S."/>
            <person name="Engler F."/>
            <person name="Soderlund C."/>
            <person name="Wing R.A."/>
            <person name="Palmer L.E."/>
            <person name="de la Bastide M."/>
            <person name="Spiegel L."/>
            <person name="Nascimento L."/>
            <person name="Zutavern T."/>
            <person name="O'Shaughnessy A."/>
            <person name="Dike S."/>
            <person name="Dedhia N."/>
            <person name="Preston R."/>
            <person name="Balija V."/>
            <person name="McCombie W.R."/>
            <person name="Chow T."/>
            <person name="Chen H."/>
            <person name="Chung M."/>
            <person name="Chen C."/>
            <person name="Shaw J."/>
            <person name="Wu H."/>
            <person name="Hsiao K."/>
            <person name="Chao Y."/>
            <person name="Chu M."/>
            <person name="Cheng C."/>
            <person name="Hour A."/>
            <person name="Lee P."/>
            <person name="Lin S."/>
            <person name="Lin Y."/>
            <person name="Liou J."/>
            <person name="Liu S."/>
            <person name="Hsing Y."/>
            <person name="Raghuvanshi S."/>
            <person name="Mohanty A."/>
            <person name="Bharti A.K."/>
            <person name="Gaur A."/>
            <person name="Gupta V."/>
            <person name="Kumar D."/>
            <person name="Ravi V."/>
            <person name="Vij S."/>
            <person name="Kapur A."/>
            <person name="Khurana P."/>
            <person name="Khurana P."/>
            <person name="Khurana J.P."/>
            <person name="Tyagi A.K."/>
            <person name="Gaikwad K."/>
            <person name="Singh A."/>
            <person name="Dalal V."/>
            <person name="Srivastava S."/>
            <person name="Dixit A."/>
            <person name="Pal A.K."/>
            <person name="Ghazi I.A."/>
            <person name="Yadav M."/>
            <person name="Pandit A."/>
            <person name="Bhargava A."/>
            <person name="Sureshbabu K."/>
            <person name="Batra K."/>
            <person name="Sharma T.R."/>
            <person name="Mohapatra T."/>
            <person name="Singh N.K."/>
            <person name="Messing J."/>
            <person name="Nelson A.B."/>
            <person name="Fuks G."/>
            <person name="Kavchok S."/>
            <person name="Keizer G."/>
            <person name="Linton E."/>
            <person name="Llaca V."/>
            <person name="Song R."/>
            <person name="Tanyolac B."/>
            <person name="Young S."/>
            <person name="Ho-Il K."/>
            <person name="Hahn J.H."/>
            <person name="Sangsakoo G."/>
            <person name="Vanavichit A."/>
            <person name="de Mattos Luiz.A.T."/>
            <person name="Zimmer P.D."/>
            <person name="Malone G."/>
            <person name="Dellagostin O."/>
            <person name="de Oliveira A.C."/>
            <person name="Bevan M."/>
            <person name="Bancroft I."/>
            <person name="Minx P."/>
            <person name="Cordum H."/>
            <person name="Wilson R."/>
            <person name="Cheng Z."/>
            <person name="Jin W."/>
            <person name="Jiang J."/>
            <person name="Leong S.A."/>
            <person name="Iwama H."/>
            <person name="Gojobori T."/>
            <person name="Itoh T."/>
            <person name="Niimura Y."/>
            <person name="Fujii Y."/>
            <person name="Habara T."/>
            <person name="Sakai H."/>
            <person name="Sato Y."/>
            <person name="Wilson G."/>
            <person name="Kumar K."/>
            <person name="McCouch S."/>
            <person name="Juretic N."/>
            <person name="Hoen D."/>
            <person name="Wright S."/>
            <person name="Bruskiewich R."/>
            <person name="Bureau T."/>
            <person name="Miyao A."/>
            <person name="Hirochika H."/>
            <person name="Nishikawa T."/>
            <person name="Kadowaki K."/>
            <person name="Sugiura M."/>
            <person name="Burr B."/>
            <person name="Sasaki T."/>
        </authorList>
    </citation>
    <scope>NUCLEOTIDE SEQUENCE [LARGE SCALE GENOMIC DNA]</scope>
    <source>
        <strain evidence="3">cv. Nipponbare</strain>
    </source>
</reference>
<dbReference type="SMR" id="A0A0P0WSY9"/>
<evidence type="ECO:0000313" key="3">
    <source>
        <dbReference type="Proteomes" id="UP000059680"/>
    </source>
</evidence>